<keyword evidence="2" id="KW-1185">Reference proteome</keyword>
<proteinExistence type="predicted"/>
<evidence type="ECO:0000313" key="1">
    <source>
        <dbReference type="EMBL" id="GFR06721.1"/>
    </source>
</evidence>
<dbReference type="EMBL" id="BMAO01006179">
    <property type="protein sequence ID" value="GFR06721.1"/>
    <property type="molecule type" value="Genomic_DNA"/>
</dbReference>
<organism evidence="1 2">
    <name type="scientific">Trichonephila clavata</name>
    <name type="common">Joro spider</name>
    <name type="synonym">Nephila clavata</name>
    <dbReference type="NCBI Taxonomy" id="2740835"/>
    <lineage>
        <taxon>Eukaryota</taxon>
        <taxon>Metazoa</taxon>
        <taxon>Ecdysozoa</taxon>
        <taxon>Arthropoda</taxon>
        <taxon>Chelicerata</taxon>
        <taxon>Arachnida</taxon>
        <taxon>Araneae</taxon>
        <taxon>Araneomorphae</taxon>
        <taxon>Entelegynae</taxon>
        <taxon>Araneoidea</taxon>
        <taxon>Nephilidae</taxon>
        <taxon>Trichonephila</taxon>
    </lineage>
</organism>
<name>A0A8X6GKU8_TRICU</name>
<feature type="non-terminal residue" evidence="1">
    <location>
        <position position="177"/>
    </location>
</feature>
<gene>
    <name evidence="1" type="ORF">TNCT_183221</name>
</gene>
<dbReference type="Proteomes" id="UP000887116">
    <property type="component" value="Unassembled WGS sequence"/>
</dbReference>
<evidence type="ECO:0000313" key="2">
    <source>
        <dbReference type="Proteomes" id="UP000887116"/>
    </source>
</evidence>
<protein>
    <submittedName>
        <fullName evidence="1">Uncharacterized protein</fullName>
    </submittedName>
</protein>
<reference evidence="1" key="1">
    <citation type="submission" date="2020-07" db="EMBL/GenBank/DDBJ databases">
        <title>Multicomponent nature underlies the extraordinary mechanical properties of spider dragline silk.</title>
        <authorList>
            <person name="Kono N."/>
            <person name="Nakamura H."/>
            <person name="Mori M."/>
            <person name="Yoshida Y."/>
            <person name="Ohtoshi R."/>
            <person name="Malay A.D."/>
            <person name="Moran D.A.P."/>
            <person name="Tomita M."/>
            <person name="Numata K."/>
            <person name="Arakawa K."/>
        </authorList>
    </citation>
    <scope>NUCLEOTIDE SEQUENCE</scope>
</reference>
<accession>A0A8X6GKU8</accession>
<sequence length="177" mass="20353">MTPPYVRFLPYTRYFSRLSTASYPLLRSTLESWGASRRPHRGPVPLPFPYGHSLSNRKRLSFYSPRLPTIGRLPFPQLIENDLFFKRSSVVRTLVPGSFSPRGVSHRPCSFGLNFVPPFFFVPSCCLFQAKVCLTSTFPLEWLFWSEFCPSCRLLTPNATVQGTVCLTSIFLLEWLF</sequence>
<comment type="caution">
    <text evidence="1">The sequence shown here is derived from an EMBL/GenBank/DDBJ whole genome shotgun (WGS) entry which is preliminary data.</text>
</comment>
<dbReference type="AlphaFoldDB" id="A0A8X6GKU8"/>